<dbReference type="EMBL" id="CP002541">
    <property type="protein sequence ID" value="ADY12774.1"/>
    <property type="molecule type" value="Genomic_DNA"/>
</dbReference>
<dbReference type="HOGENOM" id="CLU_946300_0_0_12"/>
<keyword evidence="1" id="KW-0378">Hydrolase</keyword>
<dbReference type="SFLD" id="SFLDS00003">
    <property type="entry name" value="Haloacid_Dehalogenase"/>
    <property type="match status" value="1"/>
</dbReference>
<dbReference type="Gene3D" id="1.10.150.240">
    <property type="entry name" value="Putative phosphatase, domain 2"/>
    <property type="match status" value="1"/>
</dbReference>
<dbReference type="eggNOG" id="COG1011">
    <property type="taxonomic scope" value="Bacteria"/>
</dbReference>
<dbReference type="Gene3D" id="3.40.50.1000">
    <property type="entry name" value="HAD superfamily/HAD-like"/>
    <property type="match status" value="1"/>
</dbReference>
<dbReference type="RefSeq" id="WP_013606626.1">
    <property type="nucleotide sequence ID" value="NC_015152.1"/>
</dbReference>
<protein>
    <submittedName>
        <fullName evidence="1">HAD-superfamily hydrolase, subfamily IA, variant 3</fullName>
    </submittedName>
</protein>
<dbReference type="Pfam" id="PF00702">
    <property type="entry name" value="Hydrolase"/>
    <property type="match status" value="1"/>
</dbReference>
<dbReference type="SUPFAM" id="SSF56784">
    <property type="entry name" value="HAD-like"/>
    <property type="match status" value="1"/>
</dbReference>
<dbReference type="KEGG" id="sbu:SpiBuddy_0947"/>
<dbReference type="InterPro" id="IPR036412">
    <property type="entry name" value="HAD-like_sf"/>
</dbReference>
<evidence type="ECO:0000313" key="2">
    <source>
        <dbReference type="Proteomes" id="UP000008466"/>
    </source>
</evidence>
<dbReference type="InterPro" id="IPR006439">
    <property type="entry name" value="HAD-SF_hydro_IA"/>
</dbReference>
<accession>F0RV52</accession>
<name>F0RV52_SPHGB</name>
<dbReference type="Proteomes" id="UP000008466">
    <property type="component" value="Chromosome"/>
</dbReference>
<dbReference type="PANTHER" id="PTHR43611">
    <property type="entry name" value="ALPHA-D-GLUCOSE 1-PHOSPHATE PHOSPHATASE"/>
    <property type="match status" value="1"/>
</dbReference>
<dbReference type="InterPro" id="IPR023214">
    <property type="entry name" value="HAD_sf"/>
</dbReference>
<dbReference type="NCBIfam" id="TIGR01509">
    <property type="entry name" value="HAD-SF-IA-v3"/>
    <property type="match status" value="1"/>
</dbReference>
<dbReference type="InterPro" id="IPR023198">
    <property type="entry name" value="PGP-like_dom2"/>
</dbReference>
<dbReference type="GO" id="GO:0016787">
    <property type="term" value="F:hydrolase activity"/>
    <property type="evidence" value="ECO:0007669"/>
    <property type="project" value="UniProtKB-KW"/>
</dbReference>
<dbReference type="AlphaFoldDB" id="F0RV52"/>
<proteinExistence type="predicted"/>
<dbReference type="SFLD" id="SFLDG01129">
    <property type="entry name" value="C1.5:_HAD__Beta-PGM__Phosphata"/>
    <property type="match status" value="1"/>
</dbReference>
<evidence type="ECO:0000313" key="1">
    <source>
        <dbReference type="EMBL" id="ADY12774.1"/>
    </source>
</evidence>
<gene>
    <name evidence="1" type="ordered locus">SpiBuddy_0947</name>
</gene>
<dbReference type="OrthoDB" id="359207at2"/>
<dbReference type="PANTHER" id="PTHR43611:SF3">
    <property type="entry name" value="FLAVIN MONONUCLEOTIDE HYDROLASE 1, CHLOROPLATIC"/>
    <property type="match status" value="1"/>
</dbReference>
<keyword evidence="2" id="KW-1185">Reference proteome</keyword>
<sequence length="283" mass="32360">MYDRLCTDLDAAHPAQAVLGLYADRLDRFPLESYQTSLDRYLLVTDKQAALEEAKRLGMGFILFDTHFSEQSLLAHASWLDSPIPASCSLFLFDMGNVVVKNIMMLGKIAKRYDLDREEFFSDYLHYEFPLMEGFLSSAEYWQHIREVFGVSVEGDPFYDAFEPVFNDEMVTLIKALRKAGKRVVCASNTIDPHWRILDDMGALSLFDKVYASHLMHATKPSKYFFRQILQSEGCRFEDAYFVDDHEPNIHKARSFGLGSLLYADKGGRGASERLSSMFASFL</sequence>
<reference evidence="2" key="1">
    <citation type="submission" date="2011-02" db="EMBL/GenBank/DDBJ databases">
        <title>Complete sequence of Spirochaeta sp. Buddy.</title>
        <authorList>
            <person name="Lucas S."/>
            <person name="Copeland A."/>
            <person name="Lapidus A."/>
            <person name="Cheng J.-F."/>
            <person name="Goodwin L."/>
            <person name="Pitluck S."/>
            <person name="Zeytun A."/>
            <person name="Detter J.C."/>
            <person name="Han C."/>
            <person name="Tapia R."/>
            <person name="Land M."/>
            <person name="Hauser L."/>
            <person name="Kyrpides N."/>
            <person name="Ivanova N."/>
            <person name="Mikhailova N."/>
            <person name="Pagani I."/>
            <person name="Ritalahti K.M."/>
            <person name="Loeffler F.E."/>
            <person name="Woyke T."/>
        </authorList>
    </citation>
    <scope>NUCLEOTIDE SEQUENCE [LARGE SCALE GENOMIC DNA]</scope>
    <source>
        <strain evidence="2">ATCC BAA-1886 / DSM 22777 / Buddy</strain>
    </source>
</reference>
<organism evidence="1 2">
    <name type="scientific">Sphaerochaeta globosa (strain ATCC BAA-1886 / DSM 22777 / Buddy)</name>
    <name type="common">Spirochaeta sp. (strain Buddy)</name>
    <dbReference type="NCBI Taxonomy" id="158189"/>
    <lineage>
        <taxon>Bacteria</taxon>
        <taxon>Pseudomonadati</taxon>
        <taxon>Spirochaetota</taxon>
        <taxon>Spirochaetia</taxon>
        <taxon>Spirochaetales</taxon>
        <taxon>Sphaerochaetaceae</taxon>
        <taxon>Sphaerochaeta</taxon>
    </lineage>
</organism>
<dbReference type="STRING" id="158189.SpiBuddy_0947"/>